<gene>
    <name evidence="3" type="primary">LOC112054852</name>
</gene>
<feature type="region of interest" description="Disordered" evidence="1">
    <location>
        <begin position="662"/>
        <end position="881"/>
    </location>
</feature>
<reference evidence="3" key="1">
    <citation type="submission" date="2025-08" db="UniProtKB">
        <authorList>
            <consortium name="RefSeq"/>
        </authorList>
    </citation>
    <scope>IDENTIFICATION</scope>
</reference>
<dbReference type="RefSeq" id="XP_052737523.1">
    <property type="nucleotide sequence ID" value="XM_052881563.1"/>
</dbReference>
<feature type="region of interest" description="Disordered" evidence="1">
    <location>
        <begin position="604"/>
        <end position="635"/>
    </location>
</feature>
<feature type="compositionally biased region" description="Basic and acidic residues" evidence="1">
    <location>
        <begin position="829"/>
        <end position="858"/>
    </location>
</feature>
<evidence type="ECO:0000313" key="2">
    <source>
        <dbReference type="Proteomes" id="UP001652582"/>
    </source>
</evidence>
<keyword evidence="2" id="KW-1185">Reference proteome</keyword>
<feature type="compositionally biased region" description="Basic residues" evidence="1">
    <location>
        <begin position="817"/>
        <end position="828"/>
    </location>
</feature>
<evidence type="ECO:0000313" key="3">
    <source>
        <dbReference type="RefSeq" id="XP_052737523.1"/>
    </source>
</evidence>
<protein>
    <submittedName>
        <fullName evidence="3">General transcriptional corepressor trfA</fullName>
    </submittedName>
</protein>
<organism evidence="2 3">
    <name type="scientific">Bicyclus anynana</name>
    <name type="common">Squinting bush brown butterfly</name>
    <dbReference type="NCBI Taxonomy" id="110368"/>
    <lineage>
        <taxon>Eukaryota</taxon>
        <taxon>Metazoa</taxon>
        <taxon>Ecdysozoa</taxon>
        <taxon>Arthropoda</taxon>
        <taxon>Hexapoda</taxon>
        <taxon>Insecta</taxon>
        <taxon>Pterygota</taxon>
        <taxon>Neoptera</taxon>
        <taxon>Endopterygota</taxon>
        <taxon>Lepidoptera</taxon>
        <taxon>Glossata</taxon>
        <taxon>Ditrysia</taxon>
        <taxon>Papilionoidea</taxon>
        <taxon>Nymphalidae</taxon>
        <taxon>Satyrinae</taxon>
        <taxon>Satyrini</taxon>
        <taxon>Mycalesina</taxon>
        <taxon>Bicyclus</taxon>
    </lineage>
</organism>
<dbReference type="GeneID" id="112054852"/>
<sequence>MDMEVAGQWRRQWAGSAEYGKVTEGGVTRNVARAMEVLHASAPGARVRVVRAAYHSSAGPGAPAASYMMHSSRQVLSSGYNFLEPSLTPSKPLEISSTPLGSLPDSEVERENYKVTEPDDYDISEPSKWRGSSGKNSIRMPSEESSSADNASIIDLDSRSNSTFKRSLQSKHSEDKSRTHIINTRVSPLLDAPVALSTLKYTSILNNSDEWNNRRKSYSFEDTSPLDHNVLPHHTIDSSTDSGICKSTEIVDDPFNNSNNIKSVLNNENNYQDESFKQWLSRNRSKSYRDTSITPPRSYHAKEFVPSENKITLQSSGKVSITLPFESQKSAQTEKVVITDDSDRKTKRVEFCKTELHFAVDTGTVNIIATDEKPPPSNDFRRRRSAFVPLNDKVDRPITLFGEKSEFSEVSNDKGVLNECVESEENTAATKSILKNKIPKPKPYLLGENMVIGNSNIDTNNLDFNRCLTKASAVSLINSQLQSERRFSNETISSGLSDIDSTSLTTNTYRTRSKGPQERLNDQVNNGPIEIFGSKTVNKKAGILPTNSEVSKTKIRELRGRDLAYFGIDNNDTSKLIPSTDNLQEEIFHSVKLVQQVSNSVCNSEAESDDAPEYQNIPTKFNFNKVPTPSPRSKYYKDTNILSEQKVLKPISEQVIDHADDSEFRNSSLRRQKDPLKQLHHRTNESNKTKAKQCRQRDTKDSSRSSSVSPAKTSDKALKSINSNKENETSNFKRDTRSRNSESPLYVNVNVRERKDKREPTIEDSSLKTARLRSSINKDLKANKHETRTKSAPADKNKSINHVHDDSKDKKQEIKHENHHRLHKKHTPKRTEKLTTPDIIIREMSSEQTPKEVKKGLADKNCTPKLQRSESLKRNSAQNSTKINLEDVNVLKKKDLHQNGTVKVPNSHSTSIDHKLSTKLSKNAVTSHKIDKIPETKQDKSTKSKRSKYVINYDDKNGTVSSICKIKKGPGTYKRKMIEIDSKNLQESNTKEKSLNKIALRK</sequence>
<feature type="compositionally biased region" description="Basic and acidic residues" evidence="1">
    <location>
        <begin position="107"/>
        <end position="117"/>
    </location>
</feature>
<feature type="compositionally biased region" description="Basic and acidic residues" evidence="1">
    <location>
        <begin position="725"/>
        <end position="740"/>
    </location>
</feature>
<dbReference type="Proteomes" id="UP001652582">
    <property type="component" value="Chromosome 5"/>
</dbReference>
<name>A0ABM3LEN1_BICAN</name>
<proteinExistence type="predicted"/>
<feature type="compositionally biased region" description="Basic and acidic residues" evidence="1">
    <location>
        <begin position="671"/>
        <end position="688"/>
    </location>
</feature>
<feature type="region of interest" description="Disordered" evidence="1">
    <location>
        <begin position="91"/>
        <end position="156"/>
    </location>
</feature>
<feature type="compositionally biased region" description="Basic and acidic residues" evidence="1">
    <location>
        <begin position="776"/>
        <end position="816"/>
    </location>
</feature>
<feature type="compositionally biased region" description="Basic and acidic residues" evidence="1">
    <location>
        <begin position="751"/>
        <end position="761"/>
    </location>
</feature>
<feature type="compositionally biased region" description="Polar residues" evidence="1">
    <location>
        <begin position="763"/>
        <end position="775"/>
    </location>
</feature>
<evidence type="ECO:0000256" key="1">
    <source>
        <dbReference type="SAM" id="MobiDB-lite"/>
    </source>
</evidence>
<feature type="compositionally biased region" description="Polar residues" evidence="1">
    <location>
        <begin position="616"/>
        <end position="627"/>
    </location>
</feature>
<accession>A0ABM3LEN1</accession>